<keyword evidence="8" id="KW-0464">Manganese</keyword>
<sequence length="283" mass="31201">MNGPWKENFSGGGFSEDRRFSFGYCGQCGKRASMEDFIEARIAKVDGQEVGLFGVFDGHGGPRAAEFVKKNLFQNVISHPQFTSDIKFAIADTYKQTDDDYLKDEKDQFRDAGTTASTALLVGNQLIVANVGDSRAVMSRAGEAVPLSIDHKPSRLDEKERIESAGGFVTWAGTWRVGGVLAVSRAFGDRLLKQFVVAIPEIKEEVITEDVEFFVIASDGLWDVVTNQEAVMLVKSLMDPESAAKRLTQAAIKKGSMDNVSCIVVRFNHDKQPEEEILPQKPE</sequence>
<dbReference type="PROSITE" id="PS01032">
    <property type="entry name" value="PPM_1"/>
    <property type="match status" value="1"/>
</dbReference>
<reference evidence="12 13" key="1">
    <citation type="journal article" date="2011" name="Science">
        <title>The Selaginella genome identifies genetic changes associated with the evolution of vascular plants.</title>
        <authorList>
            <person name="Banks J.A."/>
            <person name="Nishiyama T."/>
            <person name="Hasebe M."/>
            <person name="Bowman J.L."/>
            <person name="Gribskov M."/>
            <person name="dePamphilis C."/>
            <person name="Albert V.A."/>
            <person name="Aono N."/>
            <person name="Aoyama T."/>
            <person name="Ambrose B.A."/>
            <person name="Ashton N.W."/>
            <person name="Axtell M.J."/>
            <person name="Barker E."/>
            <person name="Barker M.S."/>
            <person name="Bennetzen J.L."/>
            <person name="Bonawitz N.D."/>
            <person name="Chapple C."/>
            <person name="Cheng C."/>
            <person name="Correa L.G."/>
            <person name="Dacre M."/>
            <person name="DeBarry J."/>
            <person name="Dreyer I."/>
            <person name="Elias M."/>
            <person name="Engstrom E.M."/>
            <person name="Estelle M."/>
            <person name="Feng L."/>
            <person name="Finet C."/>
            <person name="Floyd S.K."/>
            <person name="Frommer W.B."/>
            <person name="Fujita T."/>
            <person name="Gramzow L."/>
            <person name="Gutensohn M."/>
            <person name="Harholt J."/>
            <person name="Hattori M."/>
            <person name="Heyl A."/>
            <person name="Hirai T."/>
            <person name="Hiwatashi Y."/>
            <person name="Ishikawa M."/>
            <person name="Iwata M."/>
            <person name="Karol K.G."/>
            <person name="Koehler B."/>
            <person name="Kolukisaoglu U."/>
            <person name="Kubo M."/>
            <person name="Kurata T."/>
            <person name="Lalonde S."/>
            <person name="Li K."/>
            <person name="Li Y."/>
            <person name="Litt A."/>
            <person name="Lyons E."/>
            <person name="Manning G."/>
            <person name="Maruyama T."/>
            <person name="Michael T.P."/>
            <person name="Mikami K."/>
            <person name="Miyazaki S."/>
            <person name="Morinaga S."/>
            <person name="Murata T."/>
            <person name="Mueller-Roeber B."/>
            <person name="Nelson D.R."/>
            <person name="Obara M."/>
            <person name="Oguri Y."/>
            <person name="Olmstead R.G."/>
            <person name="Onodera N."/>
            <person name="Petersen B.L."/>
            <person name="Pils B."/>
            <person name="Prigge M."/>
            <person name="Rensing S.A."/>
            <person name="Riano-Pachon D.M."/>
            <person name="Roberts A.W."/>
            <person name="Sato Y."/>
            <person name="Scheller H.V."/>
            <person name="Schulz B."/>
            <person name="Schulz C."/>
            <person name="Shakirov E.V."/>
            <person name="Shibagaki N."/>
            <person name="Shinohara N."/>
            <person name="Shippen D.E."/>
            <person name="Soerensen I."/>
            <person name="Sotooka R."/>
            <person name="Sugimoto N."/>
            <person name="Sugita M."/>
            <person name="Sumikawa N."/>
            <person name="Tanurdzic M."/>
            <person name="Theissen G."/>
            <person name="Ulvskov P."/>
            <person name="Wakazuki S."/>
            <person name="Weng J.K."/>
            <person name="Willats W.W."/>
            <person name="Wipf D."/>
            <person name="Wolf P.G."/>
            <person name="Yang L."/>
            <person name="Zimmer A.D."/>
            <person name="Zhu Q."/>
            <person name="Mitros T."/>
            <person name="Hellsten U."/>
            <person name="Loque D."/>
            <person name="Otillar R."/>
            <person name="Salamov A."/>
            <person name="Schmutz J."/>
            <person name="Shapiro H."/>
            <person name="Lindquist E."/>
            <person name="Lucas S."/>
            <person name="Rokhsar D."/>
            <person name="Grigoriev I.V."/>
        </authorList>
    </citation>
    <scope>NUCLEOTIDE SEQUENCE [LARGE SCALE GENOMIC DNA]</scope>
</reference>
<comment type="cofactor">
    <cofactor evidence="2">
        <name>Mg(2+)</name>
        <dbReference type="ChEBI" id="CHEBI:18420"/>
    </cofactor>
</comment>
<dbReference type="KEGG" id="smo:SELMODRAFT_178894"/>
<organism evidence="13">
    <name type="scientific">Selaginella moellendorffii</name>
    <name type="common">Spikemoss</name>
    <dbReference type="NCBI Taxonomy" id="88036"/>
    <lineage>
        <taxon>Eukaryota</taxon>
        <taxon>Viridiplantae</taxon>
        <taxon>Streptophyta</taxon>
        <taxon>Embryophyta</taxon>
        <taxon>Tracheophyta</taxon>
        <taxon>Lycopodiopsida</taxon>
        <taxon>Selaginellales</taxon>
        <taxon>Selaginellaceae</taxon>
        <taxon>Selaginella</taxon>
    </lineage>
</organism>
<gene>
    <name evidence="12" type="ORF">SELMODRAFT_146683</name>
    <name evidence="11" type="ORF">SELMODRAFT_178894</name>
</gene>
<evidence type="ECO:0000256" key="2">
    <source>
        <dbReference type="ARBA" id="ARBA00001946"/>
    </source>
</evidence>
<dbReference type="InterPro" id="IPR001932">
    <property type="entry name" value="PPM-type_phosphatase-like_dom"/>
</dbReference>
<dbReference type="KEGG" id="smo:SELMODRAFT_146683"/>
<dbReference type="Gene3D" id="3.60.40.10">
    <property type="entry name" value="PPM-type phosphatase domain"/>
    <property type="match status" value="1"/>
</dbReference>
<dbReference type="SMART" id="SM00331">
    <property type="entry name" value="PP2C_SIG"/>
    <property type="match status" value="1"/>
</dbReference>
<evidence type="ECO:0000256" key="1">
    <source>
        <dbReference type="ARBA" id="ARBA00001936"/>
    </source>
</evidence>
<dbReference type="GO" id="GO:1902531">
    <property type="term" value="P:regulation of intracellular signal transduction"/>
    <property type="evidence" value="ECO:0000318"/>
    <property type="project" value="GO_Central"/>
</dbReference>
<dbReference type="eggNOG" id="KOG0698">
    <property type="taxonomic scope" value="Eukaryota"/>
</dbReference>
<dbReference type="STRING" id="88036.D8RFG6"/>
<dbReference type="GO" id="GO:0004722">
    <property type="term" value="F:protein serine/threonine phosphatase activity"/>
    <property type="evidence" value="ECO:0000318"/>
    <property type="project" value="GO_Central"/>
</dbReference>
<evidence type="ECO:0000256" key="6">
    <source>
        <dbReference type="ARBA" id="ARBA00022842"/>
    </source>
</evidence>
<dbReference type="SMART" id="SM00332">
    <property type="entry name" value="PP2Cc"/>
    <property type="match status" value="1"/>
</dbReference>
<evidence type="ECO:0000256" key="9">
    <source>
        <dbReference type="RuleBase" id="RU003465"/>
    </source>
</evidence>
<feature type="domain" description="PPM-type phosphatase" evidence="10">
    <location>
        <begin position="21"/>
        <end position="267"/>
    </location>
</feature>
<evidence type="ECO:0000313" key="11">
    <source>
        <dbReference type="EMBL" id="EFJ17647.1"/>
    </source>
</evidence>
<evidence type="ECO:0000256" key="5">
    <source>
        <dbReference type="ARBA" id="ARBA00022801"/>
    </source>
</evidence>
<evidence type="ECO:0000256" key="4">
    <source>
        <dbReference type="ARBA" id="ARBA00022723"/>
    </source>
</evidence>
<dbReference type="HOGENOM" id="CLU_013173_0_5_1"/>
<dbReference type="InterPro" id="IPR015655">
    <property type="entry name" value="PP2C"/>
</dbReference>
<dbReference type="PANTHER" id="PTHR47992">
    <property type="entry name" value="PROTEIN PHOSPHATASE"/>
    <property type="match status" value="1"/>
</dbReference>
<keyword evidence="5 9" id="KW-0378">Hydrolase</keyword>
<name>D8RFG6_SELML</name>
<accession>D8RFG6</accession>
<evidence type="ECO:0000256" key="7">
    <source>
        <dbReference type="ARBA" id="ARBA00022912"/>
    </source>
</evidence>
<dbReference type="CDD" id="cd00143">
    <property type="entry name" value="PP2Cc"/>
    <property type="match status" value="1"/>
</dbReference>
<dbReference type="InterPro" id="IPR036457">
    <property type="entry name" value="PPM-type-like_dom_sf"/>
</dbReference>
<dbReference type="AlphaFoldDB" id="D8RFG6"/>
<dbReference type="GO" id="GO:0046872">
    <property type="term" value="F:metal ion binding"/>
    <property type="evidence" value="ECO:0007669"/>
    <property type="project" value="UniProtKB-KW"/>
</dbReference>
<evidence type="ECO:0000256" key="8">
    <source>
        <dbReference type="ARBA" id="ARBA00023211"/>
    </source>
</evidence>
<dbReference type="OrthoDB" id="10264738at2759"/>
<keyword evidence="6" id="KW-0460">Magnesium</keyword>
<dbReference type="Gramene" id="EFJ17647">
    <property type="protein sequence ID" value="EFJ17647"/>
    <property type="gene ID" value="SELMODRAFT_178894"/>
</dbReference>
<comment type="similarity">
    <text evidence="9">Belongs to the PP2C family.</text>
</comment>
<dbReference type="EC" id="3.1.3.16" evidence="3"/>
<dbReference type="EMBL" id="GL377578">
    <property type="protein sequence ID" value="EFJ29115.1"/>
    <property type="molecule type" value="Genomic_DNA"/>
</dbReference>
<proteinExistence type="inferred from homology"/>
<dbReference type="SUPFAM" id="SSF81606">
    <property type="entry name" value="PP2C-like"/>
    <property type="match status" value="1"/>
</dbReference>
<dbReference type="Proteomes" id="UP000001514">
    <property type="component" value="Unassembled WGS sequence"/>
</dbReference>
<keyword evidence="4" id="KW-0479">Metal-binding</keyword>
<dbReference type="EMBL" id="GL377613">
    <property type="protein sequence ID" value="EFJ17647.1"/>
    <property type="molecule type" value="Genomic_DNA"/>
</dbReference>
<protein>
    <recommendedName>
        <fullName evidence="3">protein-serine/threonine phosphatase</fullName>
        <ecNumber evidence="3">3.1.3.16</ecNumber>
    </recommendedName>
</protein>
<evidence type="ECO:0000313" key="12">
    <source>
        <dbReference type="EMBL" id="EFJ29115.1"/>
    </source>
</evidence>
<comment type="cofactor">
    <cofactor evidence="1">
        <name>Mn(2+)</name>
        <dbReference type="ChEBI" id="CHEBI:29035"/>
    </cofactor>
</comment>
<keyword evidence="7 9" id="KW-0904">Protein phosphatase</keyword>
<dbReference type="InterPro" id="IPR000222">
    <property type="entry name" value="PP2C_BS"/>
</dbReference>
<dbReference type="InParanoid" id="D8RFG6"/>
<dbReference type="Pfam" id="PF00481">
    <property type="entry name" value="PP2C"/>
    <property type="match status" value="1"/>
</dbReference>
<evidence type="ECO:0000256" key="3">
    <source>
        <dbReference type="ARBA" id="ARBA00013081"/>
    </source>
</evidence>
<dbReference type="OMA" id="NDSDHKM"/>
<evidence type="ECO:0000259" key="10">
    <source>
        <dbReference type="PROSITE" id="PS51746"/>
    </source>
</evidence>
<dbReference type="Gramene" id="EFJ29115">
    <property type="protein sequence ID" value="EFJ29115"/>
    <property type="gene ID" value="SELMODRAFT_146683"/>
</dbReference>
<keyword evidence="13" id="KW-1185">Reference proteome</keyword>
<evidence type="ECO:0000313" key="13">
    <source>
        <dbReference type="Proteomes" id="UP000001514"/>
    </source>
</evidence>
<dbReference type="PROSITE" id="PS51746">
    <property type="entry name" value="PPM_2"/>
    <property type="match status" value="1"/>
</dbReference>